<name>A0A1I4Y378_9FLAO</name>
<dbReference type="Pfam" id="PF09357">
    <property type="entry name" value="RteC"/>
    <property type="match status" value="1"/>
</dbReference>
<dbReference type="STRING" id="29536.FLB_03400"/>
<gene>
    <name evidence="1" type="ORF">SAMN05444143_11075</name>
</gene>
<dbReference type="AlphaFoldDB" id="A0A1I4Y378"/>
<reference evidence="2" key="1">
    <citation type="submission" date="2016-10" db="EMBL/GenBank/DDBJ databases">
        <authorList>
            <person name="Varghese N."/>
            <person name="Submissions S."/>
        </authorList>
    </citation>
    <scope>NUCLEOTIDE SEQUENCE [LARGE SCALE GENOMIC DNA]</scope>
    <source>
        <strain evidence="2">DSM 4002</strain>
    </source>
</reference>
<dbReference type="RefSeq" id="WP_232735267.1">
    <property type="nucleotide sequence ID" value="NZ_CBCRUM010000018.1"/>
</dbReference>
<accession>A0A1I4Y378</accession>
<keyword evidence="2" id="KW-1185">Reference proteome</keyword>
<organism evidence="1 2">
    <name type="scientific">Flavobacterium succinicans</name>
    <dbReference type="NCBI Taxonomy" id="29536"/>
    <lineage>
        <taxon>Bacteria</taxon>
        <taxon>Pseudomonadati</taxon>
        <taxon>Bacteroidota</taxon>
        <taxon>Flavobacteriia</taxon>
        <taxon>Flavobacteriales</taxon>
        <taxon>Flavobacteriaceae</taxon>
        <taxon>Flavobacterium</taxon>
    </lineage>
</organism>
<dbReference type="Proteomes" id="UP000182961">
    <property type="component" value="Unassembled WGS sequence"/>
</dbReference>
<dbReference type="eggNOG" id="ENOG502ZAA7">
    <property type="taxonomic scope" value="Bacteria"/>
</dbReference>
<sequence length="296" mass="35035">MITNQLQNDEGILTTNIKKMFEKAIESFNTVCNEILEANETMQNKACNGIVLCNKTLTNLKEIVDKNDFNTVPEEIDFFKNIKPVPMSLLIYFTEVRSCELRMPKAGNTYKVQFLQKELRKINKFFYRNADFVHYMEQGYCYLDHQFFTRNHRDNFPFTPMTDYYQFPEFSTSQDMLWAKVKAMYRFIHYIRQALKRLKVDDSEIFEEKKHKVLVWTGPKTALTELIYALFSNGTINHGAADINSITASFEDFFNIKLDNIYKTYTEIKARKSSKTKFLEELTLNLQQKMSREDQE</sequence>
<evidence type="ECO:0000313" key="2">
    <source>
        <dbReference type="Proteomes" id="UP000182961"/>
    </source>
</evidence>
<dbReference type="InterPro" id="IPR018534">
    <property type="entry name" value="Tet_reg_excision_RteC"/>
</dbReference>
<dbReference type="EMBL" id="FOUT01000010">
    <property type="protein sequence ID" value="SFN32113.1"/>
    <property type="molecule type" value="Genomic_DNA"/>
</dbReference>
<protein>
    <submittedName>
        <fullName evidence="1">RteC protein</fullName>
    </submittedName>
</protein>
<evidence type="ECO:0000313" key="1">
    <source>
        <dbReference type="EMBL" id="SFN32113.1"/>
    </source>
</evidence>
<proteinExistence type="predicted"/>